<keyword evidence="4" id="KW-1185">Reference proteome</keyword>
<accession>A0AA88SSM6</accession>
<dbReference type="EMBL" id="JAUPFM010000007">
    <property type="protein sequence ID" value="KAK2846850.1"/>
    <property type="molecule type" value="Genomic_DNA"/>
</dbReference>
<organism evidence="3 4">
    <name type="scientific">Channa striata</name>
    <name type="common">Snakehead murrel</name>
    <name type="synonym">Ophicephalus striatus</name>
    <dbReference type="NCBI Taxonomy" id="64152"/>
    <lineage>
        <taxon>Eukaryota</taxon>
        <taxon>Metazoa</taxon>
        <taxon>Chordata</taxon>
        <taxon>Craniata</taxon>
        <taxon>Vertebrata</taxon>
        <taxon>Euteleostomi</taxon>
        <taxon>Actinopterygii</taxon>
        <taxon>Neopterygii</taxon>
        <taxon>Teleostei</taxon>
        <taxon>Neoteleostei</taxon>
        <taxon>Acanthomorphata</taxon>
        <taxon>Anabantaria</taxon>
        <taxon>Anabantiformes</taxon>
        <taxon>Channoidei</taxon>
        <taxon>Channidae</taxon>
        <taxon>Channa</taxon>
    </lineage>
</organism>
<keyword evidence="1" id="KW-0175">Coiled coil</keyword>
<dbReference type="PANTHER" id="PTHR35352:SF1">
    <property type="entry name" value="COILED-COIL DOMAIN-CONTAINING PROTEIN 150"/>
    <property type="match status" value="1"/>
</dbReference>
<feature type="compositionally biased region" description="Basic and acidic residues" evidence="2">
    <location>
        <begin position="707"/>
        <end position="719"/>
    </location>
</feature>
<evidence type="ECO:0008006" key="5">
    <source>
        <dbReference type="Google" id="ProtNLM"/>
    </source>
</evidence>
<evidence type="ECO:0000313" key="4">
    <source>
        <dbReference type="Proteomes" id="UP001187415"/>
    </source>
</evidence>
<feature type="coiled-coil region" evidence="1">
    <location>
        <begin position="131"/>
        <end position="284"/>
    </location>
</feature>
<dbReference type="Proteomes" id="UP001187415">
    <property type="component" value="Unassembled WGS sequence"/>
</dbReference>
<evidence type="ECO:0000256" key="1">
    <source>
        <dbReference type="SAM" id="Coils"/>
    </source>
</evidence>
<comment type="caution">
    <text evidence="3">The sequence shown here is derived from an EMBL/GenBank/DDBJ whole genome shotgun (WGS) entry which is preliminary data.</text>
</comment>
<dbReference type="PANTHER" id="PTHR35352">
    <property type="entry name" value="COILED-COIL DOMAIN-CONTAINING PROTEIN 150"/>
    <property type="match status" value="1"/>
</dbReference>
<dbReference type="AlphaFoldDB" id="A0AA88SSM6"/>
<evidence type="ECO:0000313" key="3">
    <source>
        <dbReference type="EMBL" id="KAK2846850.1"/>
    </source>
</evidence>
<feature type="coiled-coil region" evidence="1">
    <location>
        <begin position="336"/>
        <end position="441"/>
    </location>
</feature>
<proteinExistence type="predicted"/>
<gene>
    <name evidence="3" type="ORF">Q5P01_009849</name>
</gene>
<feature type="region of interest" description="Disordered" evidence="2">
    <location>
        <begin position="748"/>
        <end position="767"/>
    </location>
</feature>
<dbReference type="InterPro" id="IPR038807">
    <property type="entry name" value="CCDC150"/>
</dbReference>
<protein>
    <recommendedName>
        <fullName evidence="5">Coiled-coil domain-containing protein 150</fullName>
    </recommendedName>
</protein>
<feature type="region of interest" description="Disordered" evidence="2">
    <location>
        <begin position="707"/>
        <end position="734"/>
    </location>
</feature>
<reference evidence="3" key="1">
    <citation type="submission" date="2023-07" db="EMBL/GenBank/DDBJ databases">
        <title>Chromosome-level Genome Assembly of Striped Snakehead (Channa striata).</title>
        <authorList>
            <person name="Liu H."/>
        </authorList>
    </citation>
    <scope>NUCLEOTIDE SEQUENCE</scope>
    <source>
        <strain evidence="3">Gz</strain>
        <tissue evidence="3">Muscle</tissue>
    </source>
</reference>
<sequence>MSSSATAPEAPSFLHQRVLLAEEEAEALTRGMVALGVSRNQILGPGEIASSPRRPLSPMKTDLVPGHERTLWQECDTLVSRVSRLESLLQTLKLTVFRLETEQELDPTRAANLKQQQLENEEEQKVCWREVMKLREQLQQAYQERDDARTELQTVSGTVEAAIAAKMDLGLAAEELKTVKLEMNQKFMKMKEQMMQESTCSAEAMKSHSRLLQRVQEMEREVEMERRQGLRLYSDYRVLGVEVQSSRQQLEEEKERVRQLEEHCQQLREQTAVKESLISELKTEIKVNHNHLVKTEQKTQSATTADRSQLLKQLKEQDLLLKASRRTDLQMALTDSVCLQKELEKLKGEHAELLQSFSIAQETADNHKELLERVVERLQGELSMAQKQEEARRKDLEDSKHELRLVVTKLEAEKSRLETQLGKAKQEAASLSSALQAEQDETRRLLGKVASLEQHQQVEQMLKDKLPHEKRKLKMSEMETRGLHGPPGSGISLEDCTGFKLSSHVRHQEVQEQEVETLRNDRLKAHREIRKHRVEVEKLQQILTSSNSNNNKAIQSLQKALDTAKGDNNRLAHSLEQAVLTNCSLQSKLEQVRDQYQTTVSLRDEELHEAQSKISYLCEQLGTVQQQNGKDYESSMKRLQEISELKMTDGSPKTDHELQHQVSELENCVSNQEACFKVQRSQLRQQQKCRCSQDSSQKLERAKENIRNVHEKEKDDRKIQMIGGDSKQVSSRWEAEMERWTSTLQRWETKRDLGHKPGRTQLMTHSH</sequence>
<name>A0AA88SSM6_CHASR</name>
<evidence type="ECO:0000256" key="2">
    <source>
        <dbReference type="SAM" id="MobiDB-lite"/>
    </source>
</evidence>